<protein>
    <submittedName>
        <fullName evidence="7">LysR family transcriptional regulator</fullName>
    </submittedName>
</protein>
<feature type="domain" description="HTH lysR-type" evidence="6">
    <location>
        <begin position="8"/>
        <end position="65"/>
    </location>
</feature>
<dbReference type="PANTHER" id="PTHR30118:SF15">
    <property type="entry name" value="TRANSCRIPTIONAL REGULATORY PROTEIN"/>
    <property type="match status" value="1"/>
</dbReference>
<dbReference type="PANTHER" id="PTHR30118">
    <property type="entry name" value="HTH-TYPE TRANSCRIPTIONAL REGULATOR LEUO-RELATED"/>
    <property type="match status" value="1"/>
</dbReference>
<dbReference type="RefSeq" id="WP_097587229.1">
    <property type="nucleotide sequence ID" value="NZ_NWTC01000013.1"/>
</dbReference>
<dbReference type="Gene3D" id="3.40.190.10">
    <property type="entry name" value="Periplasmic binding protein-like II"/>
    <property type="match status" value="2"/>
</dbReference>
<reference evidence="7 8" key="1">
    <citation type="submission" date="2017-09" db="EMBL/GenBank/DDBJ databases">
        <title>Comparative genomics of rhizobia isolated from Phaseolus vulgaris in China.</title>
        <authorList>
            <person name="Tong W."/>
        </authorList>
    </citation>
    <scope>NUCLEOTIDE SEQUENCE [LARGE SCALE GENOMIC DNA]</scope>
    <source>
        <strain evidence="7 8">PCH1</strain>
    </source>
</reference>
<dbReference type="Gene3D" id="1.10.10.10">
    <property type="entry name" value="Winged helix-like DNA-binding domain superfamily/Winged helix DNA-binding domain"/>
    <property type="match status" value="1"/>
</dbReference>
<sequence>MPMNLANIDLKLLVVFDAMMAEGSVSRAASRLGMSQPALSNALNRLRLLLNDRLFLRTAEGMRPTPRAIEISGPIQSAMRQIEEALEPTAFEPQDPDWTFSLAVSDHASVVLLPLLIEHIARIAPRVSVNIQSRPNEELPVLLDNGEIDLAVGVIPNLPRRFKHMALFEDRYRCMMRQGHPLAGRPITLEEFLSADQLSVKPGISDISRVDRLLAEVGLKRRVATTVHQFLAAPAIVSRSDLIVLVFEKMVPIFDPSRFYFCPVPVPNMQVAATAVWSDVHSDLPAHKWLRRQLAVVARQLAAEYGGDDTAISAAG</sequence>
<dbReference type="InterPro" id="IPR000847">
    <property type="entry name" value="LysR_HTH_N"/>
</dbReference>
<dbReference type="InterPro" id="IPR036388">
    <property type="entry name" value="WH-like_DNA-bd_sf"/>
</dbReference>
<comment type="caution">
    <text evidence="7">The sequence shown here is derived from an EMBL/GenBank/DDBJ whole genome shotgun (WGS) entry which is preliminary data.</text>
</comment>
<dbReference type="SUPFAM" id="SSF46785">
    <property type="entry name" value="Winged helix' DNA-binding domain"/>
    <property type="match status" value="1"/>
</dbReference>
<dbReference type="Proteomes" id="UP000220353">
    <property type="component" value="Unassembled WGS sequence"/>
</dbReference>
<evidence type="ECO:0000256" key="4">
    <source>
        <dbReference type="ARBA" id="ARBA00023125"/>
    </source>
</evidence>
<proteinExistence type="inferred from homology"/>
<dbReference type="InterPro" id="IPR005119">
    <property type="entry name" value="LysR_subst-bd"/>
</dbReference>
<dbReference type="PRINTS" id="PR00039">
    <property type="entry name" value="HTHLYSR"/>
</dbReference>
<dbReference type="GO" id="GO:0003700">
    <property type="term" value="F:DNA-binding transcription factor activity"/>
    <property type="evidence" value="ECO:0007669"/>
    <property type="project" value="InterPro"/>
</dbReference>
<dbReference type="AlphaFoldDB" id="A0A2A6LVZ1"/>
<dbReference type="SUPFAM" id="SSF53850">
    <property type="entry name" value="Periplasmic binding protein-like II"/>
    <property type="match status" value="1"/>
</dbReference>
<comment type="similarity">
    <text evidence="1">Belongs to the LysR transcriptional regulatory family.</text>
</comment>
<gene>
    <name evidence="7" type="ORF">CO661_17820</name>
</gene>
<evidence type="ECO:0000256" key="1">
    <source>
        <dbReference type="ARBA" id="ARBA00009437"/>
    </source>
</evidence>
<keyword evidence="3" id="KW-0805">Transcription regulation</keyword>
<evidence type="ECO:0000313" key="7">
    <source>
        <dbReference type="EMBL" id="PDT46460.1"/>
    </source>
</evidence>
<evidence type="ECO:0000313" key="8">
    <source>
        <dbReference type="Proteomes" id="UP000220353"/>
    </source>
</evidence>
<keyword evidence="2" id="KW-0536">Nodulation</keyword>
<accession>A0A2A6LVZ1</accession>
<dbReference type="InterPro" id="IPR037402">
    <property type="entry name" value="YidZ_PBP2"/>
</dbReference>
<dbReference type="InterPro" id="IPR036390">
    <property type="entry name" value="WH_DNA-bd_sf"/>
</dbReference>
<dbReference type="PROSITE" id="PS50931">
    <property type="entry name" value="HTH_LYSR"/>
    <property type="match status" value="1"/>
</dbReference>
<evidence type="ECO:0000256" key="5">
    <source>
        <dbReference type="ARBA" id="ARBA00023163"/>
    </source>
</evidence>
<dbReference type="InterPro" id="IPR050389">
    <property type="entry name" value="LysR-type_TF"/>
</dbReference>
<organism evidence="7 8">
    <name type="scientific">Rhizobium fredii</name>
    <name type="common">Sinorhizobium fredii</name>
    <dbReference type="NCBI Taxonomy" id="380"/>
    <lineage>
        <taxon>Bacteria</taxon>
        <taxon>Pseudomonadati</taxon>
        <taxon>Pseudomonadota</taxon>
        <taxon>Alphaproteobacteria</taxon>
        <taxon>Hyphomicrobiales</taxon>
        <taxon>Rhizobiaceae</taxon>
        <taxon>Sinorhizobium/Ensifer group</taxon>
        <taxon>Sinorhizobium</taxon>
    </lineage>
</organism>
<dbReference type="Pfam" id="PF03466">
    <property type="entry name" value="LysR_substrate"/>
    <property type="match status" value="1"/>
</dbReference>
<name>A0A2A6LVZ1_RHIFR</name>
<dbReference type="GO" id="GO:0003677">
    <property type="term" value="F:DNA binding"/>
    <property type="evidence" value="ECO:0007669"/>
    <property type="project" value="UniProtKB-KW"/>
</dbReference>
<evidence type="ECO:0000259" key="6">
    <source>
        <dbReference type="PROSITE" id="PS50931"/>
    </source>
</evidence>
<evidence type="ECO:0000256" key="3">
    <source>
        <dbReference type="ARBA" id="ARBA00023015"/>
    </source>
</evidence>
<evidence type="ECO:0000256" key="2">
    <source>
        <dbReference type="ARBA" id="ARBA00022458"/>
    </source>
</evidence>
<dbReference type="Pfam" id="PF00126">
    <property type="entry name" value="HTH_1"/>
    <property type="match status" value="1"/>
</dbReference>
<keyword evidence="5" id="KW-0804">Transcription</keyword>
<dbReference type="EMBL" id="NWTC01000013">
    <property type="protein sequence ID" value="PDT46460.1"/>
    <property type="molecule type" value="Genomic_DNA"/>
</dbReference>
<keyword evidence="4" id="KW-0238">DNA-binding</keyword>
<dbReference type="CDD" id="cd08417">
    <property type="entry name" value="PBP2_Nitroaromatics_like"/>
    <property type="match status" value="1"/>
</dbReference>